<evidence type="ECO:0000313" key="3">
    <source>
        <dbReference type="Proteomes" id="UP000681343"/>
    </source>
</evidence>
<dbReference type="RefSeq" id="WP_212821848.1">
    <property type="nucleotide sequence ID" value="NZ_AP023416.1"/>
</dbReference>
<accession>A0A810Q165</accession>
<proteinExistence type="predicted"/>
<reference evidence="2" key="1">
    <citation type="submission" date="2020-09" db="EMBL/GenBank/DDBJ databases">
        <title>New species isolated from human feces.</title>
        <authorList>
            <person name="Kitahara M."/>
            <person name="Shigeno Y."/>
            <person name="Shime M."/>
            <person name="Matsumoto Y."/>
            <person name="Nakamura S."/>
            <person name="Motooka D."/>
            <person name="Fukuoka S."/>
            <person name="Nishikawa H."/>
            <person name="Benno Y."/>
        </authorList>
    </citation>
    <scope>NUCLEOTIDE SEQUENCE</scope>
    <source>
        <strain evidence="2">MM35</strain>
        <plasmid evidence="2">pMM35_01</plasmid>
    </source>
</reference>
<feature type="region of interest" description="Disordered" evidence="1">
    <location>
        <begin position="1"/>
        <end position="25"/>
    </location>
</feature>
<dbReference type="AlphaFoldDB" id="A0A810Q165"/>
<sequence length="195" mass="22344">MDMEEKGTQVCDQAGDTAPDAGEQEDFEALIRGRYKEAFDARVRKILDGRLRGMRQENQHLKEQQEKTDRERRAEAAGRIERLRRQEGELQKVYPDFCWQEEMRREDFGRLILAGVEPRTAYETVHGRELMEKAMRYAAGRTRRQVAGSLASGMGRVAENGGRSIAVTASDPRGLTSEDLADIRRRVLDGEKIRF</sequence>
<name>A0A810Q165_9FIRM</name>
<protein>
    <submittedName>
        <fullName evidence="2">Uncharacterized protein</fullName>
    </submittedName>
</protein>
<gene>
    <name evidence="2" type="ORF">MM35RIKEN_22090</name>
</gene>
<feature type="region of interest" description="Disordered" evidence="1">
    <location>
        <begin position="55"/>
        <end position="75"/>
    </location>
</feature>
<evidence type="ECO:0000256" key="1">
    <source>
        <dbReference type="SAM" id="MobiDB-lite"/>
    </source>
</evidence>
<geneLocation type="plasmid" evidence="2 3">
    <name>pMM35_01</name>
</geneLocation>
<dbReference type="Proteomes" id="UP000681343">
    <property type="component" value="Plasmid pMM35_01"/>
</dbReference>
<keyword evidence="2" id="KW-0614">Plasmid</keyword>
<evidence type="ECO:0000313" key="2">
    <source>
        <dbReference type="EMBL" id="BCK80017.1"/>
    </source>
</evidence>
<keyword evidence="3" id="KW-1185">Reference proteome</keyword>
<dbReference type="EMBL" id="AP023416">
    <property type="protein sequence ID" value="BCK80017.1"/>
    <property type="molecule type" value="Genomic_DNA"/>
</dbReference>
<organism evidence="2 3">
    <name type="scientific">Vescimonas fastidiosa</name>
    <dbReference type="NCBI Taxonomy" id="2714353"/>
    <lineage>
        <taxon>Bacteria</taxon>
        <taxon>Bacillati</taxon>
        <taxon>Bacillota</taxon>
        <taxon>Clostridia</taxon>
        <taxon>Eubacteriales</taxon>
        <taxon>Oscillospiraceae</taxon>
        <taxon>Vescimonas</taxon>
    </lineage>
</organism>
<dbReference type="KEGG" id="vfa:MM35RIKEN_22090"/>